<gene>
    <name evidence="1" type="ORF">MUK42_25148</name>
</gene>
<proteinExistence type="predicted"/>
<dbReference type="OrthoDB" id="10666529at2759"/>
<dbReference type="EMBL" id="CP097511">
    <property type="protein sequence ID" value="URE48544.1"/>
    <property type="molecule type" value="Genomic_DNA"/>
</dbReference>
<reference evidence="1" key="1">
    <citation type="submission" date="2022-05" db="EMBL/GenBank/DDBJ databases">
        <title>The Musa troglodytarum L. genome provides insights into the mechanism of non-climacteric behaviour and enrichment of carotenoids.</title>
        <authorList>
            <person name="Wang J."/>
        </authorList>
    </citation>
    <scope>NUCLEOTIDE SEQUENCE</scope>
    <source>
        <tissue evidence="1">Leaf</tissue>
    </source>
</reference>
<evidence type="ECO:0000313" key="1">
    <source>
        <dbReference type="EMBL" id="URE48544.1"/>
    </source>
</evidence>
<dbReference type="Proteomes" id="UP001055439">
    <property type="component" value="Chromosome 9"/>
</dbReference>
<keyword evidence="2" id="KW-1185">Reference proteome</keyword>
<accession>A0A9E7LFA7</accession>
<sequence>MVESCSCVEQHRWWSSSFPGNYNPVGAAKRPSQYSTSKDLFSWYTELAISMITSRTQQRPVLFRSLRRGGRQRRQL</sequence>
<organism evidence="1 2">
    <name type="scientific">Musa troglodytarum</name>
    <name type="common">fe'i banana</name>
    <dbReference type="NCBI Taxonomy" id="320322"/>
    <lineage>
        <taxon>Eukaryota</taxon>
        <taxon>Viridiplantae</taxon>
        <taxon>Streptophyta</taxon>
        <taxon>Embryophyta</taxon>
        <taxon>Tracheophyta</taxon>
        <taxon>Spermatophyta</taxon>
        <taxon>Magnoliopsida</taxon>
        <taxon>Liliopsida</taxon>
        <taxon>Zingiberales</taxon>
        <taxon>Musaceae</taxon>
        <taxon>Musa</taxon>
    </lineage>
</organism>
<name>A0A9E7LFA7_9LILI</name>
<dbReference type="AlphaFoldDB" id="A0A9E7LFA7"/>
<protein>
    <submittedName>
        <fullName evidence="1">Uncharacterized protein</fullName>
    </submittedName>
</protein>
<evidence type="ECO:0000313" key="2">
    <source>
        <dbReference type="Proteomes" id="UP001055439"/>
    </source>
</evidence>